<gene>
    <name evidence="2" type="ORF">J3D65DRAFT_333423</name>
</gene>
<feature type="compositionally biased region" description="Basic and acidic residues" evidence="1">
    <location>
        <begin position="940"/>
        <end position="949"/>
    </location>
</feature>
<evidence type="ECO:0000256" key="1">
    <source>
        <dbReference type="SAM" id="MobiDB-lite"/>
    </source>
</evidence>
<protein>
    <submittedName>
        <fullName evidence="2">Uncharacterized protein</fullName>
    </submittedName>
</protein>
<evidence type="ECO:0000313" key="3">
    <source>
        <dbReference type="Proteomes" id="UP001360953"/>
    </source>
</evidence>
<reference evidence="2 3" key="1">
    <citation type="submission" date="2024-04" db="EMBL/GenBank/DDBJ databases">
        <title>Phyllosticta paracitricarpa is synonymous to the EU quarantine fungus P. citricarpa based on phylogenomic analyses.</title>
        <authorList>
            <consortium name="Lawrence Berkeley National Laboratory"/>
            <person name="Van ingen-buijs V.A."/>
            <person name="Van westerhoven A.C."/>
            <person name="Haridas S."/>
            <person name="Skiadas P."/>
            <person name="Martin F."/>
            <person name="Groenewald J.Z."/>
            <person name="Crous P.W."/>
            <person name="Seidl M.F."/>
        </authorList>
    </citation>
    <scope>NUCLEOTIDE SEQUENCE [LARGE SCALE GENOMIC DNA]</scope>
    <source>
        <strain evidence="2 3">CPC 17464</strain>
    </source>
</reference>
<sequence length="1049" mass="117277">MPPASVKDVFVPAPRFEEFEGCTRQAWLDGSPSSRGHKAWLDFKKSIHDGNRTIPRRLALSHWHSVEDFVWISENLPSLTELDLSDIQDCILVDHTTDALDYYTWEELRNAVNDKFWTQIEKLWVRHWGCTSLQNSLFRHPAARDKSSDLDYRSRRDGQARESVCDVTSIIEACSKLKVLSVRGPTVGRGLNRAWHPKKACIEEGGHAHFCALVEGLEDTAPLSMETLELHQAEIGLLLPLLAKSWTLKRIKISLGPILSRYAPGRIKEDVEDPKLEKWPKEIASRNTKGNCRQELQDKRLAGMSDGEKNQKLHEWLDSALSISFEMYPWKNPGMVNKLQAVWQSSSDVGISAIYSYHLMEFHTSGHYAHPVSALAYDFDFIAQTQPELDKDSHFQQLTTTDSAEAYNNVPISPFAFILPERKIQSPDEVQTMVKEAKSMGGKFEWNSIFLPLPESYPTEPMRPIDMWKALRKTAPGFAPLWDLDALMSNGFPKNQGIVAPWTPFVESIARGFMVLQRNRIPVRVLLAWRKQAPGLYWGHTEIFDISFWNLLALHVRIPESCVAENSGSSSGTATEGAQQETRKTYIAELVNELVVRYPDWAGGAPPIPGDAAAAPKAELLAKWLHREAQGWQRWWYYHALIFTSLRRLEIRMPEAFDAFHSKRLALLLLGEGNDEKTAASRGKWHLRHERTEQGTHTRFVSRIWERIGGDDNIVRSADEWDKTTESFHGMAHFDREWADMHENTENRKSKASGEQIMESNDQDSAMHDDTAVPQVGGVEPENGPSNFPEDVVETIETTDTTMGEATEVPQAESVDNTSPQVFQKIETPSAEPEAAGPVRAGSERNSFDSMVVEPSTSNAIYLWDSEDEQLHRASSFVAAPRSNEQGLSSGGLSKPELLAPPDSVVASGSGSGSTSKPRPKARSSRSRGRQGSKAGARTRSAESSRERSIGALSSRASSTELLAPPSSEVISGSGSGSGSGSTNKPMPRARSRSRGREGGKVTLLTRSAESSRERSSKRQASQEPDGPQPPTQRRRSKMERELDWSLKK</sequence>
<organism evidence="2 3">
    <name type="scientific">Phyllosticta citribraziliensis</name>
    <dbReference type="NCBI Taxonomy" id="989973"/>
    <lineage>
        <taxon>Eukaryota</taxon>
        <taxon>Fungi</taxon>
        <taxon>Dikarya</taxon>
        <taxon>Ascomycota</taxon>
        <taxon>Pezizomycotina</taxon>
        <taxon>Dothideomycetes</taxon>
        <taxon>Dothideomycetes incertae sedis</taxon>
        <taxon>Botryosphaeriales</taxon>
        <taxon>Phyllostictaceae</taxon>
        <taxon>Phyllosticta</taxon>
    </lineage>
</organism>
<feature type="region of interest" description="Disordered" evidence="1">
    <location>
        <begin position="826"/>
        <end position="852"/>
    </location>
</feature>
<evidence type="ECO:0000313" key="2">
    <source>
        <dbReference type="EMBL" id="KAK7538556.1"/>
    </source>
</evidence>
<feature type="region of interest" description="Disordered" evidence="1">
    <location>
        <begin position="871"/>
        <end position="1049"/>
    </location>
</feature>
<accession>A0ABR1LTS1</accession>
<dbReference type="GeneID" id="92028342"/>
<proteinExistence type="predicted"/>
<feature type="compositionally biased region" description="Polar residues" evidence="1">
    <location>
        <begin position="883"/>
        <end position="892"/>
    </location>
</feature>
<name>A0ABR1LTS1_9PEZI</name>
<dbReference type="RefSeq" id="XP_066656243.1">
    <property type="nucleotide sequence ID" value="XM_066795436.1"/>
</dbReference>
<dbReference type="Proteomes" id="UP001360953">
    <property type="component" value="Unassembled WGS sequence"/>
</dbReference>
<feature type="compositionally biased region" description="Basic and acidic residues" evidence="1">
    <location>
        <begin position="1039"/>
        <end position="1049"/>
    </location>
</feature>
<dbReference type="EMBL" id="JBBPEH010000005">
    <property type="protein sequence ID" value="KAK7538556.1"/>
    <property type="molecule type" value="Genomic_DNA"/>
</dbReference>
<comment type="caution">
    <text evidence="2">The sequence shown here is derived from an EMBL/GenBank/DDBJ whole genome shotgun (WGS) entry which is preliminary data.</text>
</comment>
<keyword evidence="3" id="KW-1185">Reference proteome</keyword>
<feature type="compositionally biased region" description="Basic residues" evidence="1">
    <location>
        <begin position="918"/>
        <end position="931"/>
    </location>
</feature>